<comment type="caution">
    <text evidence="1">The sequence shown here is derived from an EMBL/GenBank/DDBJ whole genome shotgun (WGS) entry which is preliminary data.</text>
</comment>
<reference evidence="1" key="1">
    <citation type="journal article" date="2015" name="Nature">
        <title>Complex archaea that bridge the gap between prokaryotes and eukaryotes.</title>
        <authorList>
            <person name="Spang A."/>
            <person name="Saw J.H."/>
            <person name="Jorgensen S.L."/>
            <person name="Zaremba-Niedzwiedzka K."/>
            <person name="Martijn J."/>
            <person name="Lind A.E."/>
            <person name="van Eijk R."/>
            <person name="Schleper C."/>
            <person name="Guy L."/>
            <person name="Ettema T.J."/>
        </authorList>
    </citation>
    <scope>NUCLEOTIDE SEQUENCE</scope>
</reference>
<dbReference type="AlphaFoldDB" id="A0A0F9W736"/>
<gene>
    <name evidence="1" type="ORF">LCGC14_0396300</name>
</gene>
<accession>A0A0F9W736</accession>
<organism evidence="1">
    <name type="scientific">marine sediment metagenome</name>
    <dbReference type="NCBI Taxonomy" id="412755"/>
    <lineage>
        <taxon>unclassified sequences</taxon>
        <taxon>metagenomes</taxon>
        <taxon>ecological metagenomes</taxon>
    </lineage>
</organism>
<name>A0A0F9W736_9ZZZZ</name>
<dbReference type="EMBL" id="LAZR01000336">
    <property type="protein sequence ID" value="KKN73828.1"/>
    <property type="molecule type" value="Genomic_DNA"/>
</dbReference>
<protein>
    <submittedName>
        <fullName evidence="1">Uncharacterized protein</fullName>
    </submittedName>
</protein>
<sequence>MAELTKAQVEIWLDKEEEEFSIDKLRAKYKIDPNSDNFHKVISRLCIDKRLKRLGRGLYRKIKPIKPIRWRDADETKYYDFRWPKSHSDYSTFGFEDTINVSQNDLVVITGVSNYGKSTIALNILGENVDVNPCILMGNEYATLDNLPSPKFKRRMLKMDWVEWADGEDEDKFLLLPVRKDYEDYIEGGKLTIIDWINLTDNFYKIGQVLEDIKTATGQGVSVAVLQKEEGADLGRGKGFTRDMADVYFNIDPLGKLESRLTVGKVKDPKRPIEGRMWAFRIVDRGANLSNIREIEKCHICWGKMWKKYGNSSVPCDCKTGYVNKEGF</sequence>
<proteinExistence type="predicted"/>
<evidence type="ECO:0000313" key="1">
    <source>
        <dbReference type="EMBL" id="KKN73828.1"/>
    </source>
</evidence>